<dbReference type="GO" id="GO:0055085">
    <property type="term" value="P:transmembrane transport"/>
    <property type="evidence" value="ECO:0007669"/>
    <property type="project" value="TreeGrafter"/>
</dbReference>
<reference evidence="4" key="1">
    <citation type="journal article" date="2019" name="ISME J.">
        <title>Evolution in action: habitat transition from sediment to the pelagial leads to genome streamlining in Methylophilaceae.</title>
        <authorList>
            <person name="Salcher M."/>
            <person name="Schaefle D."/>
            <person name="Kaspar M."/>
            <person name="Neuenschwander S.M."/>
            <person name="Ghai R."/>
        </authorList>
    </citation>
    <scope>NUCLEOTIDE SEQUENCE [LARGE SCALE GENOMIC DNA]</scope>
    <source>
        <strain evidence="4">MMS-M-51</strain>
    </source>
</reference>
<keyword evidence="4" id="KW-1185">Reference proteome</keyword>
<accession>A0A5B8CSJ9</accession>
<comment type="subcellular location">
    <subcellularLocation>
        <location evidence="1">Cell outer membrane</location>
    </subcellularLocation>
</comment>
<feature type="chain" id="PRO_5022933552" evidence="2">
    <location>
        <begin position="22"/>
        <end position="235"/>
    </location>
</feature>
<proteinExistence type="predicted"/>
<dbReference type="PANTHER" id="PTHR36920:SF1">
    <property type="entry name" value="OUTER MEMBRANE PROTEIN W"/>
    <property type="match status" value="1"/>
</dbReference>
<keyword evidence="2" id="KW-0732">Signal</keyword>
<evidence type="ECO:0000256" key="1">
    <source>
        <dbReference type="ARBA" id="ARBA00004442"/>
    </source>
</evidence>
<dbReference type="EMBL" id="CP040946">
    <property type="protein sequence ID" value="QDC44291.1"/>
    <property type="molecule type" value="Genomic_DNA"/>
</dbReference>
<evidence type="ECO:0000313" key="4">
    <source>
        <dbReference type="Proteomes" id="UP000311008"/>
    </source>
</evidence>
<dbReference type="InterPro" id="IPR005618">
    <property type="entry name" value="OMPW"/>
</dbReference>
<dbReference type="KEGG" id="mmec:FIU01_06990"/>
<protein>
    <submittedName>
        <fullName evidence="3">OmpW family protein</fullName>
    </submittedName>
</protein>
<dbReference type="Gene3D" id="2.40.160.20">
    <property type="match status" value="1"/>
</dbReference>
<dbReference type="Proteomes" id="UP000311008">
    <property type="component" value="Chromosome"/>
</dbReference>
<dbReference type="SUPFAM" id="SSF56925">
    <property type="entry name" value="OMPA-like"/>
    <property type="match status" value="1"/>
</dbReference>
<feature type="signal peptide" evidence="2">
    <location>
        <begin position="1"/>
        <end position="21"/>
    </location>
</feature>
<organism evidence="3 4">
    <name type="scientific">Methylophilus medardicus</name>
    <dbReference type="NCBI Taxonomy" id="2588534"/>
    <lineage>
        <taxon>Bacteria</taxon>
        <taxon>Pseudomonadati</taxon>
        <taxon>Pseudomonadota</taxon>
        <taxon>Betaproteobacteria</taxon>
        <taxon>Nitrosomonadales</taxon>
        <taxon>Methylophilaceae</taxon>
        <taxon>Methylophilus</taxon>
    </lineage>
</organism>
<dbReference type="InterPro" id="IPR011250">
    <property type="entry name" value="OMP/PagP_B-barrel"/>
</dbReference>
<dbReference type="PANTHER" id="PTHR36920">
    <property type="match status" value="1"/>
</dbReference>
<gene>
    <name evidence="3" type="ORF">FIU01_06990</name>
</gene>
<sequence>MKKTAISLMLAALLPAMHAQAEQGDWVVRLRATNISPNESSDLGKYVNKNVANVMSNGAELKVDSNTIPELDISYYWTKNIATELILALGSKHDVSVSKEPGSVVPNQKLGSIDALPPTLTVQWHFNPDQTFDPYVGAGINATFMLDRSLTLNQSSVGALQGSKIKIDHSSFGPALQAGFDVNLKDGWLLNADVKYLWLDTDVKLRNPLAGNAWTKIDSLDVNPWVLSLGIGRRF</sequence>
<dbReference type="RefSeq" id="WP_140003623.1">
    <property type="nucleotide sequence ID" value="NZ_CP040946.1"/>
</dbReference>
<dbReference type="Pfam" id="PF03922">
    <property type="entry name" value="OmpW"/>
    <property type="match status" value="1"/>
</dbReference>
<name>A0A5B8CSJ9_9PROT</name>
<dbReference type="OrthoDB" id="9807574at2"/>
<evidence type="ECO:0000313" key="3">
    <source>
        <dbReference type="EMBL" id="QDC44291.1"/>
    </source>
</evidence>
<evidence type="ECO:0000256" key="2">
    <source>
        <dbReference type="SAM" id="SignalP"/>
    </source>
</evidence>
<dbReference type="GO" id="GO:0009279">
    <property type="term" value="C:cell outer membrane"/>
    <property type="evidence" value="ECO:0007669"/>
    <property type="project" value="UniProtKB-SubCell"/>
</dbReference>
<dbReference type="AlphaFoldDB" id="A0A5B8CSJ9"/>